<dbReference type="GO" id="GO:0005634">
    <property type="term" value="C:nucleus"/>
    <property type="evidence" value="ECO:0007669"/>
    <property type="project" value="TreeGrafter"/>
</dbReference>
<feature type="coiled-coil region" evidence="1">
    <location>
        <begin position="206"/>
        <end position="240"/>
    </location>
</feature>
<feature type="compositionally biased region" description="Low complexity" evidence="2">
    <location>
        <begin position="2746"/>
        <end position="2766"/>
    </location>
</feature>
<feature type="region of interest" description="Disordered" evidence="2">
    <location>
        <begin position="634"/>
        <end position="658"/>
    </location>
</feature>
<protein>
    <submittedName>
        <fullName evidence="3">Centromere protein F</fullName>
    </submittedName>
</protein>
<feature type="compositionally biased region" description="Polar residues" evidence="2">
    <location>
        <begin position="2856"/>
        <end position="2866"/>
    </location>
</feature>
<keyword evidence="4" id="KW-1185">Reference proteome</keyword>
<dbReference type="EMBL" id="JARQWQ010000003">
    <property type="protein sequence ID" value="KAK2572967.1"/>
    <property type="molecule type" value="Genomic_DNA"/>
</dbReference>
<name>A0AAD9R4L2_ACRCE</name>
<proteinExistence type="predicted"/>
<feature type="coiled-coil region" evidence="1">
    <location>
        <begin position="62"/>
        <end position="124"/>
    </location>
</feature>
<dbReference type="GO" id="GO:0051310">
    <property type="term" value="P:metaphase chromosome alignment"/>
    <property type="evidence" value="ECO:0007669"/>
    <property type="project" value="TreeGrafter"/>
</dbReference>
<feature type="compositionally biased region" description="Polar residues" evidence="2">
    <location>
        <begin position="2708"/>
        <end position="2724"/>
    </location>
</feature>
<feature type="coiled-coil region" evidence="1">
    <location>
        <begin position="711"/>
        <end position="1508"/>
    </location>
</feature>
<feature type="compositionally biased region" description="Basic and acidic residues" evidence="2">
    <location>
        <begin position="2695"/>
        <end position="2706"/>
    </location>
</feature>
<feature type="compositionally biased region" description="Low complexity" evidence="2">
    <location>
        <begin position="188"/>
        <end position="203"/>
    </location>
</feature>
<feature type="coiled-coil region" evidence="1">
    <location>
        <begin position="408"/>
        <end position="541"/>
    </location>
</feature>
<feature type="compositionally biased region" description="Polar residues" evidence="2">
    <location>
        <begin position="2831"/>
        <end position="2841"/>
    </location>
</feature>
<feature type="coiled-coil region" evidence="1">
    <location>
        <begin position="1844"/>
        <end position="2068"/>
    </location>
</feature>
<accession>A0AAD9R4L2</accession>
<dbReference type="PANTHER" id="PTHR18874:SF10">
    <property type="entry name" value="CENTROMERE PROTEIN F"/>
    <property type="match status" value="1"/>
</dbReference>
<feature type="region of interest" description="Disordered" evidence="2">
    <location>
        <begin position="2610"/>
        <end position="2641"/>
    </location>
</feature>
<dbReference type="GO" id="GO:0010389">
    <property type="term" value="P:regulation of G2/M transition of mitotic cell cycle"/>
    <property type="evidence" value="ECO:0007669"/>
    <property type="project" value="TreeGrafter"/>
</dbReference>
<feature type="coiled-coil region" evidence="1">
    <location>
        <begin position="2100"/>
        <end position="2274"/>
    </location>
</feature>
<feature type="coiled-coil region" evidence="1">
    <location>
        <begin position="2321"/>
        <end position="2591"/>
    </location>
</feature>
<organism evidence="3 4">
    <name type="scientific">Acropora cervicornis</name>
    <name type="common">Staghorn coral</name>
    <dbReference type="NCBI Taxonomy" id="6130"/>
    <lineage>
        <taxon>Eukaryota</taxon>
        <taxon>Metazoa</taxon>
        <taxon>Cnidaria</taxon>
        <taxon>Anthozoa</taxon>
        <taxon>Hexacorallia</taxon>
        <taxon>Scleractinia</taxon>
        <taxon>Astrocoeniina</taxon>
        <taxon>Acroporidae</taxon>
        <taxon>Acropora</taxon>
    </lineage>
</organism>
<evidence type="ECO:0000313" key="4">
    <source>
        <dbReference type="Proteomes" id="UP001249851"/>
    </source>
</evidence>
<evidence type="ECO:0000256" key="2">
    <source>
        <dbReference type="SAM" id="MobiDB-lite"/>
    </source>
</evidence>
<dbReference type="GO" id="GO:0070840">
    <property type="term" value="F:dynein complex binding"/>
    <property type="evidence" value="ECO:0007669"/>
    <property type="project" value="TreeGrafter"/>
</dbReference>
<feature type="coiled-coil region" evidence="1">
    <location>
        <begin position="281"/>
        <end position="368"/>
    </location>
</feature>
<dbReference type="GO" id="GO:0000922">
    <property type="term" value="C:spindle pole"/>
    <property type="evidence" value="ECO:0007669"/>
    <property type="project" value="TreeGrafter"/>
</dbReference>
<dbReference type="PANTHER" id="PTHR18874">
    <property type="entry name" value="CMF/LEK/CENP CELL DIVISION-RELATED"/>
    <property type="match status" value="1"/>
</dbReference>
<keyword evidence="1" id="KW-0175">Coiled coil</keyword>
<feature type="compositionally biased region" description="Basic and acidic residues" evidence="2">
    <location>
        <begin position="2671"/>
        <end position="2680"/>
    </location>
</feature>
<evidence type="ECO:0000313" key="3">
    <source>
        <dbReference type="EMBL" id="KAK2572967.1"/>
    </source>
</evidence>
<comment type="caution">
    <text evidence="3">The sequence shown here is derived from an EMBL/GenBank/DDBJ whole genome shotgun (WGS) entry which is preliminary data.</text>
</comment>
<dbReference type="Proteomes" id="UP001249851">
    <property type="component" value="Unassembled WGS sequence"/>
</dbReference>
<evidence type="ECO:0000256" key="1">
    <source>
        <dbReference type="SAM" id="Coils"/>
    </source>
</evidence>
<reference evidence="3" key="1">
    <citation type="journal article" date="2023" name="G3 (Bethesda)">
        <title>Whole genome assembly and annotation of the endangered Caribbean coral Acropora cervicornis.</title>
        <authorList>
            <person name="Selwyn J.D."/>
            <person name="Vollmer S.V."/>
        </authorList>
    </citation>
    <scope>NUCLEOTIDE SEQUENCE</scope>
    <source>
        <strain evidence="3">K2</strain>
    </source>
</reference>
<gene>
    <name evidence="3" type="ORF">P5673_001988</name>
</gene>
<reference evidence="3" key="2">
    <citation type="journal article" date="2023" name="Science">
        <title>Genomic signatures of disease resistance in endangered staghorn corals.</title>
        <authorList>
            <person name="Vollmer S.V."/>
            <person name="Selwyn J.D."/>
            <person name="Despard B.A."/>
            <person name="Roesel C.L."/>
        </authorList>
    </citation>
    <scope>NUCLEOTIDE SEQUENCE</scope>
    <source>
        <strain evidence="3">K2</strain>
    </source>
</reference>
<dbReference type="InterPro" id="IPR043513">
    <property type="entry name" value="Cenp-F"/>
</dbReference>
<feature type="region of interest" description="Disordered" evidence="2">
    <location>
        <begin position="174"/>
        <end position="203"/>
    </location>
</feature>
<dbReference type="GO" id="GO:0008017">
    <property type="term" value="F:microtubule binding"/>
    <property type="evidence" value="ECO:0007669"/>
    <property type="project" value="InterPro"/>
</dbReference>
<feature type="region of interest" description="Disordered" evidence="2">
    <location>
        <begin position="2662"/>
        <end position="2866"/>
    </location>
</feature>
<dbReference type="GO" id="GO:0000278">
    <property type="term" value="P:mitotic cell cycle"/>
    <property type="evidence" value="ECO:0007669"/>
    <property type="project" value="TreeGrafter"/>
</dbReference>
<feature type="compositionally biased region" description="Polar residues" evidence="2">
    <location>
        <begin position="2614"/>
        <end position="2641"/>
    </location>
</feature>
<dbReference type="GO" id="GO:0000775">
    <property type="term" value="C:chromosome, centromeric region"/>
    <property type="evidence" value="ECO:0007669"/>
    <property type="project" value="InterPro"/>
</dbReference>
<feature type="coiled-coil region" evidence="1">
    <location>
        <begin position="1558"/>
        <end position="1768"/>
    </location>
</feature>
<sequence length="2866" mass="327450">MSWAKEEWKQELSANALNKVYDLEQRCETLHKDVRQKQFQLDSSQAALAKQKKVTEEEKANAALLKKDNHSLSESIQDLERNREKILHDFHVKEGQIRCLDGKLNRTQQQLDGEVAKAAQLKNELDHLQFDHNQNVAKLERQSADLIKAKEANGLFQRQLAGHKERIRALENQVKSLGEEPDARAKKSSSGSDSDVDWPSGVDSKLREAEASLILEREQREKIEKELHDLKAVAAQVYKNEDSQSTSSAVKELAIDKEKGVTSSDAEKKAKQRELDMECQRHNLEAVIKGMQEKLKEKEKEHRQEMYSQSQALSALEKQCTEFEKKSTALQNKLENSQKLIETKEQDIARLKANIKEVEDSRKQHSSHLDNRVCELEQTVRQEEEKCVLVKRELDATKAVVFERESKISDLNRQLEKLRFDIQEKEEEMSLKEHKIQESVGEENEKLATAMNSIAVLERQRSEVEEESRRALAKLSEEAAVAAKELQAARQEVIKLKDHVVHLESLVSDQKREQQTADESRNSLSQKLQILEMDLAIKNKEWTTEKAAMEEREKGYRSSMEAMKNDSKALQHDYKKACDLADMKSAEARDVIDKLESSQKHVQELQQRLSRTEAALKEKGSCIDALKNENERLAKEQQAMEEESQRSNNELNKLRGERKADAEELREAVISVNAKLEASTLECSAKEKEIETLAMKVQSAASKCECLETSLRIKEEKLVDSKELLQQKEANLKEASLALETKETLLIEMQCKLDKTSKTVHDLEQTVARCEMQREEDLKVLKNKDSEICSLEKQLNDVRAVTDKELAEMKEECSARQNEFVFLQERLDNVETLRGNKEGELTAVNQELSKANKDLDDLRQRLASQEELVCNHELEKARLASDLEQTSCALEARKRELEETQEKLKAENLLLVEKISGLTQSKNKEEELKQRVEQATALTESKTEEVKAIMAKLEASEGERSQLSDMLDELCNTNFKLEDQLKEKIVQLEETAVAVQRKEEMSSTAEAKVRELADEVRALQEQLVTISDAAKHEKEQNDSLSMKLEEATKVLQSKETELRLAKESFEAETSNHRCEKETLCLQTESLKEQISSLMEKLDEVSRVLDLRDQEIASLIKQLKSEAEDKAGLEVKLDELSSKSAILQEKNVELVNNLEQASSALRTKQDEFNLKCRVLDELQSQSEREISELKEQGTSKENFVLQLQDKCNQLEGCIERKDRELKDLRWKAESCESTAGSEISQLREELENKETELSGKVLVLQELTAKLEGKESLVSELKQKLEIKEEEMSVLKRDLDNLAGELSKNVQNQEEESNNVQELKHNIQTLETQLLKETAKSGSLAEELGKIQQKMDSTTASLEEKESEIAELKENKFASEDKVSKLENQLDNATKSASALQNEKVNLEKLLRNAEIKIGEGIMTIEKEREVGLLERSQLLKAKSEECASALDQLQKSKEEVTMLKDTILQLENDVSSKNQEKINLEESHEKFAEKAQKRESELLESCKVLEEEKLHLVEKTQAFEGTMENLKQECSVHRQSYKKACELADEKSDECRDLVDKLDDSQKHLQETRNHLTRAEIELKEAREEAKQAFFEKNELAEKWSNKTEELQTTLEALQGEICEYKARISELSSQLESSMVSVKALESEKRQVEQILEHTKEELREAVQKLKAIEVENVEREVIMRSNQDSEKLIAELKDEMKLLEVNKVELKTELDQAKAEIKQLKNTVHSMEEQHSSALAMKDSDFETRTAAMKEQEVQAEKKMDELLKEVCTKKTIFSILERRIGLPSTRLGFLLMDSISKDSGEFSSDLNSDTAEEFSKTAVCNGFLKQSQKYFYGDSISGFVFSEKEQNVKELEKSQNLLTARCSQVEKLQRNLSDQTEQLEALKAKVSSLTEECDSLKIEHLNCQTSETGALKLQEQVLELEHLLAREKSNAEALMQAFQEQEESWESEKTKMMASLNKSSDAVQVLLVEENDKLKTKLEELEKEMSAKEREHLELLQQSKRKASSRANLNSDLQAKITQLECQCEELRYSLKQKDEEIFVKEQSLKQSKQEVSNLESKYAAAAEVERELRHHLGEVTQQLEWSKDEKSIEREKIIEVEKLTEALTVAEKELAELRAEKQDKEKWLEEERVRIVEAAKEFAVQQEQTFVKKIDNLKLKLASKNEEIQEMDSVVNQQRHALKTAQQEKTVLLAEAEEREREFEEEKKLFSGSFGYEKIQQYNADLSEERQNVSRLQEQSRELEKKRAELESANSCLQKKLAELQNRHKNDGEERKVTEDDLYSKLELLQSETEALKSSLGSRDATVSALSEEKTKFLVTIKSLEDKLSVSSQTVRDLQQKCEWMNEKLETLRVEKSALEKEKDGFVLRKSQEKMNLEHFMKKMQELQDKLDKESKMKEKSMEAVNEMEKILEKEKKSVEKKGKEIAEMEAMFKLADEMHEGIIKEKEGKIVELTFAYEDLRNKLEKQKKALEKTCEEFGSVKKQLKQAEERAEEMKEMYEGELDRVKFELRDSNNDCALLRGENEDLKRTADENLNQTSWETEKKKLLHQLEEAKMKLNQPKGTHLEAEVRRLEEELEKTRVLAAEKQKTANETLATNLRLVRKIEKLEKHGQQQGSTRTNSGNAVEANGTQLSQSPPKLSNNVGVFTPLAKSLAGLGLKTLNTVPPVTDDARPDDKSGRLTSGRGLPTIPEAGDSKKRAGEKCLSDGNQAKRSRLTNGSSDAAENLVGRQLPAGAQEPFIRRPTSNTGLRTRSSSRRSVAGRGSLITQEPKENSTSSLLPPRVQRVAPEMALSPRRTNRIPTGLPVPQRPRSKIAKPGSSQLPKPLTSIPRTAASSKQPVTRPRLAPGEEAKKPTTNQQECKMQ</sequence>